<dbReference type="EMBL" id="MN577635">
    <property type="protein sequence ID" value="QHV34349.1"/>
    <property type="molecule type" value="Genomic_DNA"/>
</dbReference>
<keyword evidence="1" id="KW-0812">Transmembrane</keyword>
<protein>
    <submittedName>
        <fullName evidence="2">ATP synthase F0 subunit 8</fullName>
    </submittedName>
</protein>
<dbReference type="AlphaFoldDB" id="A0A6C0MCQ4"/>
<name>A0A6C0MCQ4_9HEMI</name>
<evidence type="ECO:0000256" key="1">
    <source>
        <dbReference type="SAM" id="Phobius"/>
    </source>
</evidence>
<evidence type="ECO:0000313" key="2">
    <source>
        <dbReference type="EMBL" id="QHV34349.1"/>
    </source>
</evidence>
<reference evidence="2" key="1">
    <citation type="journal article" date="2020" name="Int. J. Biol. Macromol.">
        <title>Comparative mitogenomes of six species in the subfamily Iassinae (Hemiptera: Cicadellidae) and phylogenetic analysis.</title>
        <authorList>
            <person name="Wang J."/>
            <person name="Wu Y."/>
            <person name="Dai R."/>
            <person name="Yang M."/>
        </authorList>
    </citation>
    <scope>NUCLEOTIDE SEQUENCE</scope>
</reference>
<dbReference type="CTD" id="4509"/>
<keyword evidence="1" id="KW-1133">Transmembrane helix</keyword>
<accession>A0A6C0MCQ4</accession>
<organism evidence="2">
    <name type="scientific">Krisna concava</name>
    <dbReference type="NCBI Taxonomy" id="1962554"/>
    <lineage>
        <taxon>Eukaryota</taxon>
        <taxon>Metazoa</taxon>
        <taxon>Ecdysozoa</taxon>
        <taxon>Arthropoda</taxon>
        <taxon>Hexapoda</taxon>
        <taxon>Insecta</taxon>
        <taxon>Pterygota</taxon>
        <taxon>Neoptera</taxon>
        <taxon>Paraneoptera</taxon>
        <taxon>Hemiptera</taxon>
        <taxon>Auchenorrhyncha</taxon>
        <taxon>Membracoidea</taxon>
        <taxon>Cicadellidae</taxon>
        <taxon>Iassinae</taxon>
        <taxon>Krisna</taxon>
    </lineage>
</organism>
<keyword evidence="1" id="KW-0472">Membrane</keyword>
<sequence length="49" mass="6305">MPQMSPMWWMTLMLIFNLNFYLMMSIMYFNKKNHFKTMKKKSMNMNWKW</sequence>
<dbReference type="RefSeq" id="YP_009733511.1">
    <property type="nucleotide sequence ID" value="NC_046067.1"/>
</dbReference>
<feature type="transmembrane region" description="Helical" evidence="1">
    <location>
        <begin position="6"/>
        <end position="29"/>
    </location>
</feature>
<geneLocation type="mitochondrion" evidence="2"/>
<keyword evidence="2" id="KW-0496">Mitochondrion</keyword>
<gene>
    <name evidence="2" type="primary">ATP8</name>
</gene>
<dbReference type="GeneID" id="44154356"/>
<proteinExistence type="predicted"/>